<evidence type="ECO:0000256" key="4">
    <source>
        <dbReference type="SAM" id="MobiDB-lite"/>
    </source>
</evidence>
<dbReference type="RefSeq" id="WP_286677898.1">
    <property type="nucleotide sequence ID" value="NZ_MNXI01000044.1"/>
</dbReference>
<evidence type="ECO:0000256" key="3">
    <source>
        <dbReference type="ARBA" id="ARBA00023274"/>
    </source>
</evidence>
<dbReference type="Gene3D" id="2.40.50.140">
    <property type="entry name" value="Nucleic acid-binding proteins"/>
    <property type="match status" value="1"/>
</dbReference>
<organism evidence="6 7">
    <name type="scientific">Candidatus Aquicultor secundus</name>
    <dbReference type="NCBI Taxonomy" id="1973895"/>
    <lineage>
        <taxon>Bacteria</taxon>
        <taxon>Bacillati</taxon>
        <taxon>Actinomycetota</taxon>
        <taxon>Candidatus Aquicultoria</taxon>
        <taxon>Candidatus Aquicultorales</taxon>
        <taxon>Candidatus Aquicultoraceae</taxon>
        <taxon>Candidatus Aquicultor</taxon>
    </lineage>
</organism>
<evidence type="ECO:0000313" key="6">
    <source>
        <dbReference type="EMBL" id="PIZ35848.1"/>
    </source>
</evidence>
<keyword evidence="2" id="KW-0689">Ribosomal protein</keyword>
<dbReference type="PROSITE" id="PS50126">
    <property type="entry name" value="S1"/>
    <property type="match status" value="1"/>
</dbReference>
<dbReference type="SMART" id="SM00316">
    <property type="entry name" value="S1"/>
    <property type="match status" value="1"/>
</dbReference>
<comment type="caution">
    <text evidence="6">The sequence shown here is derived from an EMBL/GenBank/DDBJ whole genome shotgun (WGS) entry which is preliminary data.</text>
</comment>
<dbReference type="InterPro" id="IPR003029">
    <property type="entry name" value="S1_domain"/>
</dbReference>
<dbReference type="PANTHER" id="PTHR10724:SF7">
    <property type="entry name" value="SMALL RIBOSOMAL SUBUNIT PROTEIN BS1C"/>
    <property type="match status" value="1"/>
</dbReference>
<accession>A0A2M7T5V9</accession>
<dbReference type="PANTHER" id="PTHR10724">
    <property type="entry name" value="30S RIBOSOMAL PROTEIN S1"/>
    <property type="match status" value="1"/>
</dbReference>
<dbReference type="GO" id="GO:1990904">
    <property type="term" value="C:ribonucleoprotein complex"/>
    <property type="evidence" value="ECO:0007669"/>
    <property type="project" value="UniProtKB-KW"/>
</dbReference>
<evidence type="ECO:0000256" key="2">
    <source>
        <dbReference type="ARBA" id="ARBA00022980"/>
    </source>
</evidence>
<dbReference type="Pfam" id="PF00575">
    <property type="entry name" value="S1"/>
    <property type="match status" value="1"/>
</dbReference>
<dbReference type="InterPro" id="IPR012340">
    <property type="entry name" value="NA-bd_OB-fold"/>
</dbReference>
<dbReference type="EMBL" id="PFNG01000224">
    <property type="protein sequence ID" value="PIZ35848.1"/>
    <property type="molecule type" value="Genomic_DNA"/>
</dbReference>
<sequence>MSLEVGIIVEGKIVKTTNFGAFVELTGGRTGLIHISEITHSYVKDVKDFLHENDTVTAKVVAIKPDGKIDLSLKQLEEPKQEEVRPPRPSRSYERREGGESFERMMKDFLKSSEEKLGDIKRNLEGKRT</sequence>
<comment type="similarity">
    <text evidence="1">Belongs to the bacterial ribosomal protein bS1 family.</text>
</comment>
<dbReference type="GO" id="GO:0005840">
    <property type="term" value="C:ribosome"/>
    <property type="evidence" value="ECO:0007669"/>
    <property type="project" value="UniProtKB-KW"/>
</dbReference>
<dbReference type="AlphaFoldDB" id="A0A2M7T5V9"/>
<dbReference type="Proteomes" id="UP000230956">
    <property type="component" value="Unassembled WGS sequence"/>
</dbReference>
<dbReference type="GO" id="GO:0003729">
    <property type="term" value="F:mRNA binding"/>
    <property type="evidence" value="ECO:0007669"/>
    <property type="project" value="TreeGrafter"/>
</dbReference>
<dbReference type="SUPFAM" id="SSF50249">
    <property type="entry name" value="Nucleic acid-binding proteins"/>
    <property type="match status" value="1"/>
</dbReference>
<evidence type="ECO:0000256" key="1">
    <source>
        <dbReference type="ARBA" id="ARBA00006767"/>
    </source>
</evidence>
<gene>
    <name evidence="6" type="ORF">COY37_09660</name>
</gene>
<dbReference type="GO" id="GO:0003735">
    <property type="term" value="F:structural constituent of ribosome"/>
    <property type="evidence" value="ECO:0007669"/>
    <property type="project" value="TreeGrafter"/>
</dbReference>
<evidence type="ECO:0000259" key="5">
    <source>
        <dbReference type="PROSITE" id="PS50126"/>
    </source>
</evidence>
<name>A0A2M7T5V9_9ACTN</name>
<reference evidence="7" key="1">
    <citation type="submission" date="2017-09" db="EMBL/GenBank/DDBJ databases">
        <title>Depth-based differentiation of microbial function through sediment-hosted aquifers and enrichment of novel symbionts in the deep terrestrial subsurface.</title>
        <authorList>
            <person name="Probst A.J."/>
            <person name="Ladd B."/>
            <person name="Jarett J.K."/>
            <person name="Geller-Mcgrath D.E."/>
            <person name="Sieber C.M.K."/>
            <person name="Emerson J.B."/>
            <person name="Anantharaman K."/>
            <person name="Thomas B.C."/>
            <person name="Malmstrom R."/>
            <person name="Stieglmeier M."/>
            <person name="Klingl A."/>
            <person name="Woyke T."/>
            <person name="Ryan C.M."/>
            <person name="Banfield J.F."/>
        </authorList>
    </citation>
    <scope>NUCLEOTIDE SEQUENCE [LARGE SCALE GENOMIC DNA]</scope>
</reference>
<keyword evidence="3" id="KW-0687">Ribonucleoprotein</keyword>
<evidence type="ECO:0000313" key="7">
    <source>
        <dbReference type="Proteomes" id="UP000230956"/>
    </source>
</evidence>
<feature type="domain" description="S1 motif" evidence="5">
    <location>
        <begin position="6"/>
        <end position="74"/>
    </location>
</feature>
<dbReference type="GO" id="GO:0006412">
    <property type="term" value="P:translation"/>
    <property type="evidence" value="ECO:0007669"/>
    <property type="project" value="TreeGrafter"/>
</dbReference>
<dbReference type="InterPro" id="IPR050437">
    <property type="entry name" value="Ribos_protein_bS1-like"/>
</dbReference>
<protein>
    <submittedName>
        <fullName evidence="6">RNA-binding protein S1</fullName>
    </submittedName>
</protein>
<feature type="region of interest" description="Disordered" evidence="4">
    <location>
        <begin position="72"/>
        <end position="100"/>
    </location>
</feature>
<proteinExistence type="inferred from homology"/>